<dbReference type="STRING" id="83656.B1H18_16270"/>
<name>A0A1V4A829_9ACTN</name>
<sequence length="239" mass="24455">MRIRMNRRTSVRTAASAVLVAAALSLTACSGGDTGAKADGVTSHAVSGAEKPAAKGGDKGAESGGSATVENTAKEQGPAGEDAAESAKTAVRTASAKSAAKPVTCTVGNSQIRTTKVTRPINHLLMTLTNMGDKPCYAYGAPYLGFTGDQSTVPWIDESQPQAVVTVEPGKSAYASVSLSGDGDNGRKVKTMTYSMAGKEMAGSVGGTATNEVPGGSVYVDDSYQVSYWQQTMSDALVW</sequence>
<gene>
    <name evidence="4" type="ORF">B1H18_16270</name>
</gene>
<accession>A0A1V4A829</accession>
<evidence type="ECO:0000256" key="1">
    <source>
        <dbReference type="SAM" id="MobiDB-lite"/>
    </source>
</evidence>
<protein>
    <recommendedName>
        <fullName evidence="3">DUF4232 domain-containing protein</fullName>
    </recommendedName>
</protein>
<evidence type="ECO:0000313" key="5">
    <source>
        <dbReference type="Proteomes" id="UP000190539"/>
    </source>
</evidence>
<dbReference type="RefSeq" id="WP_077968852.1">
    <property type="nucleotide sequence ID" value="NZ_CP045178.1"/>
</dbReference>
<keyword evidence="5" id="KW-1185">Reference proteome</keyword>
<dbReference type="Pfam" id="PF14016">
    <property type="entry name" value="DUF4232"/>
    <property type="match status" value="1"/>
</dbReference>
<dbReference type="Proteomes" id="UP000190539">
    <property type="component" value="Unassembled WGS sequence"/>
</dbReference>
<evidence type="ECO:0000256" key="2">
    <source>
        <dbReference type="SAM" id="SignalP"/>
    </source>
</evidence>
<feature type="compositionally biased region" description="Basic and acidic residues" evidence="1">
    <location>
        <begin position="52"/>
        <end position="61"/>
    </location>
</feature>
<evidence type="ECO:0000313" key="4">
    <source>
        <dbReference type="EMBL" id="OON78352.1"/>
    </source>
</evidence>
<evidence type="ECO:0000259" key="3">
    <source>
        <dbReference type="Pfam" id="PF14016"/>
    </source>
</evidence>
<feature type="chain" id="PRO_5038554953" description="DUF4232 domain-containing protein" evidence="2">
    <location>
        <begin position="31"/>
        <end position="239"/>
    </location>
</feature>
<dbReference type="PROSITE" id="PS51257">
    <property type="entry name" value="PROKAR_LIPOPROTEIN"/>
    <property type="match status" value="1"/>
</dbReference>
<dbReference type="AlphaFoldDB" id="A0A1V4A829"/>
<comment type="caution">
    <text evidence="4">The sequence shown here is derived from an EMBL/GenBank/DDBJ whole genome shotgun (WGS) entry which is preliminary data.</text>
</comment>
<keyword evidence="2" id="KW-0732">Signal</keyword>
<reference evidence="4 5" key="1">
    <citation type="submission" date="2017-02" db="EMBL/GenBank/DDBJ databases">
        <title>Draft Genome Sequence of Streptomyces tsukubaensis F601, a Producer of the immunosuppressant tacrolimus FK506.</title>
        <authorList>
            <person name="Zong G."/>
            <person name="Zhong C."/>
            <person name="Fu J."/>
            <person name="Qin R."/>
            <person name="Cao G."/>
        </authorList>
    </citation>
    <scope>NUCLEOTIDE SEQUENCE [LARGE SCALE GENOMIC DNA]</scope>
    <source>
        <strain evidence="4 5">F601</strain>
    </source>
</reference>
<feature type="signal peptide" evidence="2">
    <location>
        <begin position="1"/>
        <end position="30"/>
    </location>
</feature>
<dbReference type="InterPro" id="IPR025326">
    <property type="entry name" value="DUF4232"/>
</dbReference>
<dbReference type="EMBL" id="MVFC01000012">
    <property type="protein sequence ID" value="OON78352.1"/>
    <property type="molecule type" value="Genomic_DNA"/>
</dbReference>
<organism evidence="4 5">
    <name type="scientific">Streptomyces tsukubensis</name>
    <dbReference type="NCBI Taxonomy" id="83656"/>
    <lineage>
        <taxon>Bacteria</taxon>
        <taxon>Bacillati</taxon>
        <taxon>Actinomycetota</taxon>
        <taxon>Actinomycetes</taxon>
        <taxon>Kitasatosporales</taxon>
        <taxon>Streptomycetaceae</taxon>
        <taxon>Streptomyces</taxon>
    </lineage>
</organism>
<feature type="domain" description="DUF4232" evidence="3">
    <location>
        <begin position="105"/>
        <end position="230"/>
    </location>
</feature>
<feature type="region of interest" description="Disordered" evidence="1">
    <location>
        <begin position="47"/>
        <end position="95"/>
    </location>
</feature>
<proteinExistence type="predicted"/>